<dbReference type="EMBL" id="JAGIOF010000001">
    <property type="protein sequence ID" value="MBP2387543.1"/>
    <property type="molecule type" value="Genomic_DNA"/>
</dbReference>
<dbReference type="InterPro" id="IPR009288">
    <property type="entry name" value="AIG2-like_dom"/>
</dbReference>
<dbReference type="PANTHER" id="PTHR34408">
    <property type="entry name" value="FAMILY PROTEIN, PUTATIVE-RELATED"/>
    <property type="match status" value="1"/>
</dbReference>
<accession>A0ABS4XGL9</accession>
<sequence length="431" mass="48152">MIIAVTGNTTAFALADAPKVSSFAAGQNQRIDLTSAKAEQQKTTSEFLQLLESASTTSKSLADIPKNATVTVTETRGDWSRISYKAMTGWVPTDSLGNEPTSKAKVYNYTTKYTTLRKDASTESERLGTHERRTKVEYLGKSGAFSKVGISGKTGYIQTSHLSKDNPKAVYRWSKKEISIHKDPSDKTPRISRLKENTRVEWLRNSGDWQRVKSSSGHGWVRSASVANNAVQYRWTKSNVNLRKGTSTSHGSRGLIPGGEKVAYLKTSKGWSQVKSSKGTGWIKNSYLTATKTKQYPVAVYGTLRKGQKAYRLVKGKTSSEVKTKVVSHNLFLRRDLTWLSYMVPSKDRGHLVVAERMTLKTGSYASTLAALDRYERFDPRKPMANQSYNRKLVKDQQGNQVWAYVGSAKMSKYLTKSGIRVKSGDYLKRY</sequence>
<reference evidence="2 3" key="1">
    <citation type="submission" date="2021-03" db="EMBL/GenBank/DDBJ databases">
        <title>Sequencing the genomes of 1000 actinobacteria strains.</title>
        <authorList>
            <person name="Klenk H.-P."/>
        </authorList>
    </citation>
    <scope>NUCLEOTIDE SEQUENCE [LARGE SCALE GENOMIC DNA]</scope>
    <source>
        <strain evidence="2 3">DSM 15797</strain>
    </source>
</reference>
<dbReference type="InterPro" id="IPR052354">
    <property type="entry name" value="Cell_Wall_Dynamics_Protein"/>
</dbReference>
<dbReference type="Gene3D" id="3.10.490.10">
    <property type="entry name" value="Gamma-glutamyl cyclotransferase-like"/>
    <property type="match status" value="1"/>
</dbReference>
<evidence type="ECO:0000313" key="2">
    <source>
        <dbReference type="EMBL" id="MBP2387543.1"/>
    </source>
</evidence>
<proteinExistence type="predicted"/>
<dbReference type="CDD" id="cd06661">
    <property type="entry name" value="GGCT_like"/>
    <property type="match status" value="1"/>
</dbReference>
<gene>
    <name evidence="2" type="ORF">JOF47_003054</name>
</gene>
<dbReference type="InterPro" id="IPR036568">
    <property type="entry name" value="GGCT-like_sf"/>
</dbReference>
<feature type="domain" description="SH3b" evidence="1">
    <location>
        <begin position="230"/>
        <end position="292"/>
    </location>
</feature>
<dbReference type="SUPFAM" id="SSF110857">
    <property type="entry name" value="Gamma-glutamyl cyclotransferase-like"/>
    <property type="match status" value="1"/>
</dbReference>
<dbReference type="RefSeq" id="WP_209999865.1">
    <property type="nucleotide sequence ID" value="NZ_BAAAJY010000011.1"/>
</dbReference>
<protein>
    <submittedName>
        <fullName evidence="2">SH3-like domain-containing protein</fullName>
    </submittedName>
</protein>
<name>A0ABS4XGL9_9MICC</name>
<organism evidence="2 3">
    <name type="scientific">Paeniglutamicibacter kerguelensis</name>
    <dbReference type="NCBI Taxonomy" id="254788"/>
    <lineage>
        <taxon>Bacteria</taxon>
        <taxon>Bacillati</taxon>
        <taxon>Actinomycetota</taxon>
        <taxon>Actinomycetes</taxon>
        <taxon>Micrococcales</taxon>
        <taxon>Micrococcaceae</taxon>
        <taxon>Paeniglutamicibacter</taxon>
    </lineage>
</organism>
<evidence type="ECO:0000259" key="1">
    <source>
        <dbReference type="PROSITE" id="PS51781"/>
    </source>
</evidence>
<dbReference type="InterPro" id="IPR013024">
    <property type="entry name" value="GGCT-like"/>
</dbReference>
<dbReference type="Proteomes" id="UP001296993">
    <property type="component" value="Unassembled WGS sequence"/>
</dbReference>
<dbReference type="Gene3D" id="2.30.30.40">
    <property type="entry name" value="SH3 Domains"/>
    <property type="match status" value="4"/>
</dbReference>
<dbReference type="InterPro" id="IPR003646">
    <property type="entry name" value="SH3-like_bac-type"/>
</dbReference>
<evidence type="ECO:0000313" key="3">
    <source>
        <dbReference type="Proteomes" id="UP001296993"/>
    </source>
</evidence>
<dbReference type="Pfam" id="PF06094">
    <property type="entry name" value="GGACT"/>
    <property type="match status" value="1"/>
</dbReference>
<dbReference type="Pfam" id="PF08239">
    <property type="entry name" value="SH3_3"/>
    <property type="match status" value="4"/>
</dbReference>
<dbReference type="SMART" id="SM00287">
    <property type="entry name" value="SH3b"/>
    <property type="match status" value="4"/>
</dbReference>
<keyword evidence="3" id="KW-1185">Reference proteome</keyword>
<comment type="caution">
    <text evidence="2">The sequence shown here is derived from an EMBL/GenBank/DDBJ whole genome shotgun (WGS) entry which is preliminary data.</text>
</comment>
<dbReference type="PROSITE" id="PS51781">
    <property type="entry name" value="SH3B"/>
    <property type="match status" value="1"/>
</dbReference>